<dbReference type="PANTHER" id="PTHR15237">
    <property type="entry name" value="DNA REPAIR PROTEIN RAD9"/>
    <property type="match status" value="1"/>
</dbReference>
<protein>
    <submittedName>
        <fullName evidence="2">Cell cycle checkpoint control RAD9A</fullName>
    </submittedName>
</protein>
<dbReference type="InterPro" id="IPR007268">
    <property type="entry name" value="Rad9/Ddc1"/>
</dbReference>
<feature type="compositionally biased region" description="Gly residues" evidence="1">
    <location>
        <begin position="305"/>
        <end position="327"/>
    </location>
</feature>
<dbReference type="Pfam" id="PF04139">
    <property type="entry name" value="Rad9"/>
    <property type="match status" value="1"/>
</dbReference>
<dbReference type="InterPro" id="IPR046938">
    <property type="entry name" value="DNA_clamp_sf"/>
</dbReference>
<dbReference type="AlphaFoldDB" id="A0A2P6U5M6"/>
<evidence type="ECO:0000256" key="1">
    <source>
        <dbReference type="SAM" id="MobiDB-lite"/>
    </source>
</evidence>
<dbReference type="GO" id="GO:0006281">
    <property type="term" value="P:DNA repair"/>
    <property type="evidence" value="ECO:0007669"/>
    <property type="project" value="TreeGrafter"/>
</dbReference>
<dbReference type="GO" id="GO:0000076">
    <property type="term" value="P:DNA replication checkpoint signaling"/>
    <property type="evidence" value="ECO:0007669"/>
    <property type="project" value="TreeGrafter"/>
</dbReference>
<dbReference type="PANTHER" id="PTHR15237:SF0">
    <property type="entry name" value="CELL CYCLE CHECKPOINT CONTROL PROTEIN"/>
    <property type="match status" value="1"/>
</dbReference>
<evidence type="ECO:0000313" key="3">
    <source>
        <dbReference type="Proteomes" id="UP000239899"/>
    </source>
</evidence>
<dbReference type="GO" id="GO:0071479">
    <property type="term" value="P:cellular response to ionizing radiation"/>
    <property type="evidence" value="ECO:0007669"/>
    <property type="project" value="TreeGrafter"/>
</dbReference>
<keyword evidence="3" id="KW-1185">Reference proteome</keyword>
<dbReference type="Proteomes" id="UP000239899">
    <property type="component" value="Unassembled WGS sequence"/>
</dbReference>
<feature type="compositionally biased region" description="Acidic residues" evidence="1">
    <location>
        <begin position="445"/>
        <end position="454"/>
    </location>
</feature>
<gene>
    <name evidence="2" type="ORF">C2E21_0533</name>
</gene>
<feature type="region of interest" description="Disordered" evidence="1">
    <location>
        <begin position="304"/>
        <end position="475"/>
    </location>
</feature>
<name>A0A2P6U5M6_CHLSO</name>
<dbReference type="GO" id="GO:0030896">
    <property type="term" value="C:checkpoint clamp complex"/>
    <property type="evidence" value="ECO:0007669"/>
    <property type="project" value="InterPro"/>
</dbReference>
<dbReference type="STRING" id="3076.A0A2P6U5M6"/>
<proteinExistence type="predicted"/>
<dbReference type="SUPFAM" id="SSF55979">
    <property type="entry name" value="DNA clamp"/>
    <property type="match status" value="1"/>
</dbReference>
<evidence type="ECO:0000313" key="2">
    <source>
        <dbReference type="EMBL" id="PRW61626.1"/>
    </source>
</evidence>
<sequence length="475" mass="50334">MSVRFTLVDRQLKLFKHGLQALQKIGSELLLEALPARIVLRTINSSLSAYLSVTYNAGFFDAYDVLDCNVVQAGLLMKHVLSVFRTQRVDKILFDLSTVTCKATITLHCENGLTKSYKLPTMDSEILQATVDKQQFAVRITAETAAFSRLLASFHSGLEEVTLVALPDGSHRPVHVNSFIDPQKGHMDKSLYTSVQVEPSETFVSFVNSADEVTDVTINLKDFKAMLGLCENLGVQIRLWFDSPGNPLVAEPHFPHTQGQEVDYEAELILSTLMESHAGPAAAEAAATAVRGAAAAGPAANGIHTPGGGGVETPMADGGGCSSGRSGGRSAQTGELGLSPAPGLTGRHFPGATVARPQSAGAAGPSRFGQEAQQQQPGQHPAHQQQQSGQQQQQLGQAAAPAQSPRPSGLVDDGSLWARSGDRGQQQSELNPLGGDAGPMHMEQDEVSWEEEEALPLSLPPPGAPMSTLPPGAIM</sequence>
<organism evidence="2 3">
    <name type="scientific">Chlorella sorokiniana</name>
    <name type="common">Freshwater green alga</name>
    <dbReference type="NCBI Taxonomy" id="3076"/>
    <lineage>
        <taxon>Eukaryota</taxon>
        <taxon>Viridiplantae</taxon>
        <taxon>Chlorophyta</taxon>
        <taxon>core chlorophytes</taxon>
        <taxon>Trebouxiophyceae</taxon>
        <taxon>Chlorellales</taxon>
        <taxon>Chlorellaceae</taxon>
        <taxon>Chlorella clade</taxon>
        <taxon>Chlorella</taxon>
    </lineage>
</organism>
<feature type="compositionally biased region" description="Low complexity" evidence="1">
    <location>
        <begin position="369"/>
        <end position="408"/>
    </location>
</feature>
<reference evidence="2 3" key="1">
    <citation type="journal article" date="2018" name="Plant J.">
        <title>Genome sequences of Chlorella sorokiniana UTEX 1602 and Micractinium conductrix SAG 241.80: implications to maltose excretion by a green alga.</title>
        <authorList>
            <person name="Arriola M.B."/>
            <person name="Velmurugan N."/>
            <person name="Zhang Y."/>
            <person name="Plunkett M.H."/>
            <person name="Hondzo H."/>
            <person name="Barney B.M."/>
        </authorList>
    </citation>
    <scope>NUCLEOTIDE SEQUENCE [LARGE SCALE GENOMIC DNA]</scope>
    <source>
        <strain evidence="3">UTEX 1602</strain>
    </source>
</reference>
<dbReference type="OrthoDB" id="60092at2759"/>
<comment type="caution">
    <text evidence="2">The sequence shown here is derived from an EMBL/GenBank/DDBJ whole genome shotgun (WGS) entry which is preliminary data.</text>
</comment>
<dbReference type="Gene3D" id="3.70.10.10">
    <property type="match status" value="1"/>
</dbReference>
<dbReference type="GO" id="GO:0031573">
    <property type="term" value="P:mitotic intra-S DNA damage checkpoint signaling"/>
    <property type="evidence" value="ECO:0007669"/>
    <property type="project" value="TreeGrafter"/>
</dbReference>
<accession>A0A2P6U5M6</accession>
<dbReference type="EMBL" id="LHPG02000001">
    <property type="protein sequence ID" value="PRW61626.1"/>
    <property type="molecule type" value="Genomic_DNA"/>
</dbReference>